<dbReference type="EMBL" id="JADGMS010000018">
    <property type="protein sequence ID" value="KAF9662116.1"/>
    <property type="molecule type" value="Genomic_DNA"/>
</dbReference>
<proteinExistence type="predicted"/>
<evidence type="ECO:0000313" key="2">
    <source>
        <dbReference type="Proteomes" id="UP000657918"/>
    </source>
</evidence>
<evidence type="ECO:0000313" key="1">
    <source>
        <dbReference type="EMBL" id="KAF9662116.1"/>
    </source>
</evidence>
<comment type="caution">
    <text evidence="1">The sequence shown here is derived from an EMBL/GenBank/DDBJ whole genome shotgun (WGS) entry which is preliminary data.</text>
</comment>
<gene>
    <name evidence="1" type="ORF">SADUNF_Sadunf18G0019800</name>
</gene>
<reference evidence="1 2" key="1">
    <citation type="submission" date="2020-10" db="EMBL/GenBank/DDBJ databases">
        <title>Plant Genome Project.</title>
        <authorList>
            <person name="Zhang R.-G."/>
        </authorList>
    </citation>
    <scope>NUCLEOTIDE SEQUENCE [LARGE SCALE GENOMIC DNA]</scope>
    <source>
        <strain evidence="1">FAFU-HL-1</strain>
        <tissue evidence="1">Leaf</tissue>
    </source>
</reference>
<organism evidence="1 2">
    <name type="scientific">Salix dunnii</name>
    <dbReference type="NCBI Taxonomy" id="1413687"/>
    <lineage>
        <taxon>Eukaryota</taxon>
        <taxon>Viridiplantae</taxon>
        <taxon>Streptophyta</taxon>
        <taxon>Embryophyta</taxon>
        <taxon>Tracheophyta</taxon>
        <taxon>Spermatophyta</taxon>
        <taxon>Magnoliopsida</taxon>
        <taxon>eudicotyledons</taxon>
        <taxon>Gunneridae</taxon>
        <taxon>Pentapetalae</taxon>
        <taxon>rosids</taxon>
        <taxon>fabids</taxon>
        <taxon>Malpighiales</taxon>
        <taxon>Salicaceae</taxon>
        <taxon>Saliceae</taxon>
        <taxon>Salix</taxon>
    </lineage>
</organism>
<keyword evidence="2" id="KW-1185">Reference proteome</keyword>
<protein>
    <submittedName>
        <fullName evidence="1">Uncharacterized protein</fullName>
    </submittedName>
</protein>
<dbReference type="AlphaFoldDB" id="A0A835J2X6"/>
<name>A0A835J2X6_9ROSI</name>
<sequence>MNRVMLLFLVPCKSQTLEILKKNLKSEVRSDKKVRHFEVFFRRTESSRYPMPMQFVQLRTKNSNGVDSENPIYWYTHLYKRAILVLEGGARSSCHYEIALQEVEELMNESDLVEDSLVLWKNETNMQQLGPSRFSDLLKKFFWAFILLLAIWRMPTQS</sequence>
<accession>A0A835J2X6</accession>
<dbReference type="Proteomes" id="UP000657918">
    <property type="component" value="Unassembled WGS sequence"/>
</dbReference>